<gene>
    <name evidence="1" type="ORF">PVW1_100016800</name>
</gene>
<dbReference type="EMBL" id="CAJZCX010000005">
    <property type="protein sequence ID" value="CAG9474585.1"/>
    <property type="molecule type" value="Genomic_DNA"/>
</dbReference>
<evidence type="ECO:0000313" key="1">
    <source>
        <dbReference type="EMBL" id="CAG9474585.1"/>
    </source>
</evidence>
<evidence type="ECO:0000313" key="2">
    <source>
        <dbReference type="Proteomes" id="UP000779233"/>
    </source>
</evidence>
<accession>A0A8S4H5Y5</accession>
<reference evidence="1" key="1">
    <citation type="submission" date="2021-09" db="EMBL/GenBank/DDBJ databases">
        <authorList>
            <consortium name="Pathogen Informatics"/>
        </authorList>
    </citation>
    <scope>NUCLEOTIDE SEQUENCE</scope>
    <source>
        <strain evidence="1">PvW1</strain>
    </source>
</reference>
<dbReference type="Proteomes" id="UP000779233">
    <property type="component" value="Unassembled WGS sequence"/>
</dbReference>
<dbReference type="AlphaFoldDB" id="A0A8S4H5Y5"/>
<sequence length="391" mass="46062">MSQHGLYIPNLTSEEKAILKALPAFKIYDKFNNTGNTSKYNGSCETVSPNIREFKNLCTKFLHNIENLPDYNHDRGNHNMYSKYLYYWIFHEINKISIANPNKINPSDVNRFLIIGNTLYSDLYHAPFIKEFNFDFGELKEQKYLYDYFKNFNALNEITCPHSKSRAYYKYVDFINKFYTKKIQENQCCIGDRFCEHYFDCDNKYNPKYIFYKLKCGPKEDILRWKTSHLTSQRNAHLKDTRINFVEHSDVHPDSLAEYIKPPYMNALNRESGVTPDEYSEFDTNAIGYREGIGNDNENHATLETDEYGNPLNSLRFSRILEGLSSTSKFGSSTRKSKLLKEELERDSIMDSNYEMNMDELSEYSLEDEYENEDEHFGAPNRNLYFAYSPS</sequence>
<name>A0A8S4H5Y5_PLAVI</name>
<proteinExistence type="predicted"/>
<dbReference type="InterPro" id="IPR008780">
    <property type="entry name" value="Plasmodium_Vir"/>
</dbReference>
<dbReference type="Pfam" id="PF05795">
    <property type="entry name" value="Plasmodium_Vir"/>
    <property type="match status" value="1"/>
</dbReference>
<protein>
    <submittedName>
        <fullName evidence="1">(malaria parasite P. vivax) hypothetical protein</fullName>
    </submittedName>
</protein>
<dbReference type="VEuPathDB" id="PlasmoDB:PVPAM_000028000"/>
<comment type="caution">
    <text evidence="1">The sequence shown here is derived from an EMBL/GenBank/DDBJ whole genome shotgun (WGS) entry which is preliminary data.</text>
</comment>
<organism evidence="1 2">
    <name type="scientific">Plasmodium vivax</name>
    <name type="common">malaria parasite P. vivax</name>
    <dbReference type="NCBI Taxonomy" id="5855"/>
    <lineage>
        <taxon>Eukaryota</taxon>
        <taxon>Sar</taxon>
        <taxon>Alveolata</taxon>
        <taxon>Apicomplexa</taxon>
        <taxon>Aconoidasida</taxon>
        <taxon>Haemosporida</taxon>
        <taxon>Plasmodiidae</taxon>
        <taxon>Plasmodium</taxon>
        <taxon>Plasmodium (Plasmodium)</taxon>
    </lineage>
</organism>